<gene>
    <name evidence="2" type="ORF">SDC9_208742</name>
</gene>
<reference evidence="2" key="1">
    <citation type="submission" date="2019-08" db="EMBL/GenBank/DDBJ databases">
        <authorList>
            <person name="Kucharzyk K."/>
            <person name="Murdoch R.W."/>
            <person name="Higgins S."/>
            <person name="Loffler F."/>
        </authorList>
    </citation>
    <scope>NUCLEOTIDE SEQUENCE</scope>
</reference>
<evidence type="ECO:0000313" key="2">
    <source>
        <dbReference type="EMBL" id="MPN61008.1"/>
    </source>
</evidence>
<name>A0A645JBE4_9ZZZZ</name>
<accession>A0A645JBE4</accession>
<feature type="region of interest" description="Disordered" evidence="1">
    <location>
        <begin position="1"/>
        <end position="40"/>
    </location>
</feature>
<evidence type="ECO:0000256" key="1">
    <source>
        <dbReference type="SAM" id="MobiDB-lite"/>
    </source>
</evidence>
<sequence>MLVGKPVPDLASIATTGHDPGSPQHAQRLRDGGFTGAGGGGEIADVQFAGLQQRVEQSGAGGVAHQLEERCHPGDLVRLGHLHVSIIATSEQMCMCRGLHFRYLLISECVRIGR</sequence>
<comment type="caution">
    <text evidence="2">The sequence shown here is derived from an EMBL/GenBank/DDBJ whole genome shotgun (WGS) entry which is preliminary data.</text>
</comment>
<organism evidence="2">
    <name type="scientific">bioreactor metagenome</name>
    <dbReference type="NCBI Taxonomy" id="1076179"/>
    <lineage>
        <taxon>unclassified sequences</taxon>
        <taxon>metagenomes</taxon>
        <taxon>ecological metagenomes</taxon>
    </lineage>
</organism>
<protein>
    <submittedName>
        <fullName evidence="2">Uncharacterized protein</fullName>
    </submittedName>
</protein>
<dbReference type="AlphaFoldDB" id="A0A645JBE4"/>
<proteinExistence type="predicted"/>
<dbReference type="EMBL" id="VSSQ01137038">
    <property type="protein sequence ID" value="MPN61008.1"/>
    <property type="molecule type" value="Genomic_DNA"/>
</dbReference>